<organism evidence="1">
    <name type="scientific">Shewanella sp. (strain MR-7)</name>
    <dbReference type="NCBI Taxonomy" id="60481"/>
    <lineage>
        <taxon>Bacteria</taxon>
        <taxon>Pseudomonadati</taxon>
        <taxon>Pseudomonadota</taxon>
        <taxon>Gammaproteobacteria</taxon>
        <taxon>Alteromonadales</taxon>
        <taxon>Shewanellaceae</taxon>
        <taxon>Shewanella</taxon>
    </lineage>
</organism>
<proteinExistence type="predicted"/>
<dbReference type="KEGG" id="shm:Shewmr7_0343"/>
<sequence length="588" mass="66757">MTISQIEIRNIKGISNECFKTQLKAYKPNLLVAPNGFGKSSIATAFSSMSTKRIELVENDHHRGDETLVPELSITVDGQKLSADRTKNEIRQQFDVLVINSGLTPKAKKLFKGAVSSTIEVKPITICKIPAKADFSYKPADARANFGQNGKILPNIADLLKDPRLLDAIKDVDLTKFTQVRIQTAVHAIADKVNKQNGSTAVISQWILDNCINELRAVALLNGISEHLIQSGTVATEVEGFFAAYQIASLHAADPKTFSAAIDWLYYVTVKAQYQDLLANFKSSTWQWAKVEEIKKKKELVICFPKAHQLSNGQRDIITLVIQLHKTLYEGSKKPLILVIDEVFDYLDDANLVAFQYYVTSILEAYKARNQVIYPIILTHLDPGVFFDFCFNKHKIQINYLSSKPVGKSRDILRLVEFRDSEQYEDMEQPVRDYLDRYWFHFHPETHAITDEWPNFLPKDWSNSDLFKSYVNSELDRYLNNKNYDSVAICFAIRLAIEHLVYCLLPNTDSQERFISEHGTSNKLDIASGVGIDIPESYFLLGLIYNTNLHWNQGRDYVSPLVSKLSHPTIRQLIEQVAAAADNQRKQS</sequence>
<dbReference type="HOGENOM" id="CLU_464349_0_0_6"/>
<protein>
    <submittedName>
        <fullName evidence="1">Uncharacterized protein</fullName>
    </submittedName>
</protein>
<dbReference type="SUPFAM" id="SSF52540">
    <property type="entry name" value="P-loop containing nucleoside triphosphate hydrolases"/>
    <property type="match status" value="1"/>
</dbReference>
<dbReference type="InterPro" id="IPR027417">
    <property type="entry name" value="P-loop_NTPase"/>
</dbReference>
<name>Q0HZV8_SHESR</name>
<dbReference type="Gene3D" id="3.40.50.300">
    <property type="entry name" value="P-loop containing nucleotide triphosphate hydrolases"/>
    <property type="match status" value="1"/>
</dbReference>
<gene>
    <name evidence="1" type="ordered locus">Shewmr7_0343</name>
</gene>
<dbReference type="EMBL" id="CP000444">
    <property type="protein sequence ID" value="ABI41347.1"/>
    <property type="molecule type" value="Genomic_DNA"/>
</dbReference>
<evidence type="ECO:0000313" key="1">
    <source>
        <dbReference type="EMBL" id="ABI41347.1"/>
    </source>
</evidence>
<dbReference type="AlphaFoldDB" id="Q0HZV8"/>
<reference evidence="1" key="1">
    <citation type="submission" date="2006-08" db="EMBL/GenBank/DDBJ databases">
        <title>Complete sequence of Chromosome1 of Shewanella sp. MR-7.</title>
        <authorList>
            <consortium name="US DOE Joint Genome Institute"/>
            <person name="Copeland A."/>
            <person name="Lucas S."/>
            <person name="Lapidus A."/>
            <person name="Barry K."/>
            <person name="Detter J.C."/>
            <person name="Glavina del Rio T."/>
            <person name="Hammon N."/>
            <person name="Israni S."/>
            <person name="Dalin E."/>
            <person name="Tice H."/>
            <person name="Pitluck S."/>
            <person name="Kiss H."/>
            <person name="Brettin T."/>
            <person name="Bruce D."/>
            <person name="Han C."/>
            <person name="Tapia R."/>
            <person name="Gilna P."/>
            <person name="Schmutz J."/>
            <person name="Larimer F."/>
            <person name="Land M."/>
            <person name="Hauser L."/>
            <person name="Kyrpides N."/>
            <person name="Mikhailova N."/>
            <person name="Nealson K."/>
            <person name="Konstantinidis K."/>
            <person name="Klappenbach J."/>
            <person name="Tiedje J."/>
            <person name="Richardson P."/>
        </authorList>
    </citation>
    <scope>NUCLEOTIDE SEQUENCE</scope>
    <source>
        <strain evidence="1">MR-7</strain>
    </source>
</reference>
<accession>Q0HZV8</accession>